<dbReference type="InterPro" id="IPR050654">
    <property type="entry name" value="AChE-related_enzymes"/>
</dbReference>
<evidence type="ECO:0000259" key="4">
    <source>
        <dbReference type="Pfam" id="PF00135"/>
    </source>
</evidence>
<dbReference type="SUPFAM" id="SSF53474">
    <property type="entry name" value="alpha/beta-Hydrolases"/>
    <property type="match status" value="1"/>
</dbReference>
<dbReference type="Proteomes" id="UP001474181">
    <property type="component" value="Unassembled WGS sequence"/>
</dbReference>
<dbReference type="InterPro" id="IPR029058">
    <property type="entry name" value="AB_hydrolase_fold"/>
</dbReference>
<keyword evidence="3" id="KW-0732">Signal</keyword>
<feature type="chain" id="PRO_5044963063" description="Carboxylic ester hydrolase" evidence="3">
    <location>
        <begin position="32"/>
        <end position="546"/>
    </location>
</feature>
<accession>A0ABV1WRT9</accession>
<dbReference type="EC" id="3.1.1.-" evidence="3"/>
<feature type="domain" description="Carboxylesterase type B" evidence="4">
    <location>
        <begin position="46"/>
        <end position="519"/>
    </location>
</feature>
<keyword evidence="6" id="KW-1185">Reference proteome</keyword>
<keyword evidence="2 3" id="KW-0378">Hydrolase</keyword>
<evidence type="ECO:0000313" key="6">
    <source>
        <dbReference type="Proteomes" id="UP001474181"/>
    </source>
</evidence>
<comment type="caution">
    <text evidence="5">The sequence shown here is derived from an EMBL/GenBank/DDBJ whole genome shotgun (WGS) entry which is preliminary data.</text>
</comment>
<proteinExistence type="inferred from homology"/>
<reference evidence="5 6" key="1">
    <citation type="submission" date="2024-06" db="EMBL/GenBank/DDBJ databases">
        <title>The Natural Products Discovery Center: Release of the First 8490 Sequenced Strains for Exploring Actinobacteria Biosynthetic Diversity.</title>
        <authorList>
            <person name="Kalkreuter E."/>
            <person name="Kautsar S.A."/>
            <person name="Yang D."/>
            <person name="Bader C.D."/>
            <person name="Teijaro C.N."/>
            <person name="Fluegel L."/>
            <person name="Davis C.M."/>
            <person name="Simpson J.R."/>
            <person name="Lauterbach L."/>
            <person name="Steele A.D."/>
            <person name="Gui C."/>
            <person name="Meng S."/>
            <person name="Li G."/>
            <person name="Viehrig K."/>
            <person name="Ye F."/>
            <person name="Su P."/>
            <person name="Kiefer A.F."/>
            <person name="Nichols A."/>
            <person name="Cepeda A.J."/>
            <person name="Yan W."/>
            <person name="Fan B."/>
            <person name="Jiang Y."/>
            <person name="Adhikari A."/>
            <person name="Zheng C.-J."/>
            <person name="Schuster L."/>
            <person name="Cowan T.M."/>
            <person name="Smanski M.J."/>
            <person name="Chevrette M.G."/>
            <person name="De Carvalho L.P.S."/>
            <person name="Shen B."/>
        </authorList>
    </citation>
    <scope>NUCLEOTIDE SEQUENCE [LARGE SCALE GENOMIC DNA]</scope>
    <source>
        <strain evidence="5 6">NPDC000234</strain>
    </source>
</reference>
<dbReference type="PROSITE" id="PS00122">
    <property type="entry name" value="CARBOXYLESTERASE_B_1"/>
    <property type="match status" value="1"/>
</dbReference>
<dbReference type="Pfam" id="PF00135">
    <property type="entry name" value="COesterase"/>
    <property type="match status" value="1"/>
</dbReference>
<dbReference type="InterPro" id="IPR002018">
    <property type="entry name" value="CarbesteraseB"/>
</dbReference>
<dbReference type="PANTHER" id="PTHR43918:SF4">
    <property type="entry name" value="CARBOXYLIC ESTER HYDROLASE"/>
    <property type="match status" value="1"/>
</dbReference>
<evidence type="ECO:0000256" key="3">
    <source>
        <dbReference type="RuleBase" id="RU361235"/>
    </source>
</evidence>
<protein>
    <recommendedName>
        <fullName evidence="3">Carboxylic ester hydrolase</fullName>
        <ecNumber evidence="3">3.1.1.-</ecNumber>
    </recommendedName>
</protein>
<dbReference type="EMBL" id="JBEPEK010000045">
    <property type="protein sequence ID" value="MER7179579.1"/>
    <property type="molecule type" value="Genomic_DNA"/>
</dbReference>
<gene>
    <name evidence="5" type="ORF">ABT404_08855</name>
</gene>
<evidence type="ECO:0000256" key="2">
    <source>
        <dbReference type="ARBA" id="ARBA00022801"/>
    </source>
</evidence>
<dbReference type="RefSeq" id="WP_350778886.1">
    <property type="nucleotide sequence ID" value="NZ_JBEPEK010000045.1"/>
</dbReference>
<dbReference type="Gene3D" id="3.40.50.1820">
    <property type="entry name" value="alpha/beta hydrolase"/>
    <property type="match status" value="1"/>
</dbReference>
<comment type="similarity">
    <text evidence="1 3">Belongs to the type-B carboxylesterase/lipase family.</text>
</comment>
<dbReference type="PANTHER" id="PTHR43918">
    <property type="entry name" value="ACETYLCHOLINESTERASE"/>
    <property type="match status" value="1"/>
</dbReference>
<sequence>MTASRIRTALGGALILSMTAVGLLPATAATAASRTAAVASAASAPTVVPTDKGAVRGAVSRGVERFVGIPYAAAPTGSLRWKPPRPAARWTDVREATAFGSPCPVLPSGNGPRSETEDCLDVNVWRPAGVRAGARLPVHVFIHGGGLTNGSGAQNDESKLVRETGVIGVSLNYRLGVFGFLGLPALTKEGGESGNYGFMDQQAALRWVQRNIAAFGGNPAAVTVDGESAGGWSVCGHLVSPGSRGLFARAVIQSGSCPSEPQDLAETAGTAFARQAGCDGTDQAAVLGCLRSASAGSLLDASRTFSAAFVDGTPTFPVDVREAVDSGRFARVPVLVGANRDEGRTFAQGYIGAGKDAYVAFVQGVAGDRADEVLARYPWPGTSDAYTAAYLVGAIMTDSGMIGGIGGCRQRSLVGTFERYTPTYSYEFDHRTGPGLTQIPGYVWGAGHAAELAYIWPSFDNGTPIAPLFNADERRLAREMTRYWGAFTKTGRPHVAGQFTWPPYHSGKELTLSLRAGGRSVLIDDAQFSAEHRCSLWDTMPVTHNS</sequence>
<name>A0ABV1WRT9_9ACTN</name>
<evidence type="ECO:0000313" key="5">
    <source>
        <dbReference type="EMBL" id="MER7179579.1"/>
    </source>
</evidence>
<feature type="signal peptide" evidence="3">
    <location>
        <begin position="1"/>
        <end position="31"/>
    </location>
</feature>
<organism evidence="5 6">
    <name type="scientific">Streptomyces hyaluromycini</name>
    <dbReference type="NCBI Taxonomy" id="1377993"/>
    <lineage>
        <taxon>Bacteria</taxon>
        <taxon>Bacillati</taxon>
        <taxon>Actinomycetota</taxon>
        <taxon>Actinomycetes</taxon>
        <taxon>Kitasatosporales</taxon>
        <taxon>Streptomycetaceae</taxon>
        <taxon>Streptomyces</taxon>
    </lineage>
</organism>
<dbReference type="InterPro" id="IPR019826">
    <property type="entry name" value="Carboxylesterase_B_AS"/>
</dbReference>
<evidence type="ECO:0000256" key="1">
    <source>
        <dbReference type="ARBA" id="ARBA00005964"/>
    </source>
</evidence>